<comment type="caution">
    <text evidence="1">The sequence shown here is derived from an EMBL/GenBank/DDBJ whole genome shotgun (WGS) entry which is preliminary data.</text>
</comment>
<name>A0ABW1UU78_9LACO</name>
<proteinExistence type="predicted"/>
<evidence type="ECO:0000313" key="2">
    <source>
        <dbReference type="Proteomes" id="UP001596186"/>
    </source>
</evidence>
<gene>
    <name evidence="1" type="ORF">ACFP1F_04535</name>
</gene>
<organism evidence="1 2">
    <name type="scientific">Companilactobacillus baiquanensis</name>
    <dbReference type="NCBI Taxonomy" id="2486005"/>
    <lineage>
        <taxon>Bacteria</taxon>
        <taxon>Bacillati</taxon>
        <taxon>Bacillota</taxon>
        <taxon>Bacilli</taxon>
        <taxon>Lactobacillales</taxon>
        <taxon>Lactobacillaceae</taxon>
        <taxon>Companilactobacillus</taxon>
    </lineage>
</organism>
<sequence>MIIKALRNNRPGTVLITALLVLSVAILTISFSNSYFRGQISNYQQLDNFYKQKIVQRIDKTDTIRFLEYTTVE</sequence>
<dbReference type="EMBL" id="JBHSSN010000005">
    <property type="protein sequence ID" value="MFC6323035.1"/>
    <property type="molecule type" value="Genomic_DNA"/>
</dbReference>
<accession>A0ABW1UU78</accession>
<evidence type="ECO:0008006" key="3">
    <source>
        <dbReference type="Google" id="ProtNLM"/>
    </source>
</evidence>
<keyword evidence="2" id="KW-1185">Reference proteome</keyword>
<evidence type="ECO:0000313" key="1">
    <source>
        <dbReference type="EMBL" id="MFC6323035.1"/>
    </source>
</evidence>
<reference evidence="2" key="1">
    <citation type="journal article" date="2019" name="Int. J. Syst. Evol. Microbiol.">
        <title>The Global Catalogue of Microorganisms (GCM) 10K type strain sequencing project: providing services to taxonomists for standard genome sequencing and annotation.</title>
        <authorList>
            <consortium name="The Broad Institute Genomics Platform"/>
            <consortium name="The Broad Institute Genome Sequencing Center for Infectious Disease"/>
            <person name="Wu L."/>
            <person name="Ma J."/>
        </authorList>
    </citation>
    <scope>NUCLEOTIDE SEQUENCE [LARGE SCALE GENOMIC DNA]</scope>
    <source>
        <strain evidence="2">CCM 8895</strain>
    </source>
</reference>
<protein>
    <recommendedName>
        <fullName evidence="3">ABC transporter permease</fullName>
    </recommendedName>
</protein>
<dbReference type="Proteomes" id="UP001596186">
    <property type="component" value="Unassembled WGS sequence"/>
</dbReference>